<dbReference type="Pfam" id="PF13648">
    <property type="entry name" value="Lipocalin_4"/>
    <property type="match status" value="1"/>
</dbReference>
<evidence type="ECO:0000313" key="3">
    <source>
        <dbReference type="Proteomes" id="UP000244937"/>
    </source>
</evidence>
<sequence>MHMLSIKRQIPYIWKVTNSFLMKIKIIAFSIVTLAVLSSSKMIPPQQGISQQLIGTWKWNAFINTKIGQTLSIEVFSQMAVKEMKTEFRSDNTYTESKLKKGSTEFTTLEGTWKVENEATLSMKEKGDWRAAKIVKFANDSLVLEIAPQVNLLMVRENKIPGLLNVKPTNEKH</sequence>
<dbReference type="AlphaFoldDB" id="A0A2S1SI22"/>
<reference evidence="2 3" key="1">
    <citation type="submission" date="2018-05" db="EMBL/GenBank/DDBJ databases">
        <title>Genome sequencing of Flavobacterium sp. HYN0049.</title>
        <authorList>
            <person name="Yi H."/>
            <person name="Baek C."/>
        </authorList>
    </citation>
    <scope>NUCLEOTIDE SEQUENCE [LARGE SCALE GENOMIC DNA]</scope>
    <source>
        <strain evidence="2 3">HYN0049</strain>
    </source>
</reference>
<organism evidence="2 3">
    <name type="scientific">Flavobacterium pallidum</name>
    <dbReference type="NCBI Taxonomy" id="2172098"/>
    <lineage>
        <taxon>Bacteria</taxon>
        <taxon>Pseudomonadati</taxon>
        <taxon>Bacteroidota</taxon>
        <taxon>Flavobacteriia</taxon>
        <taxon>Flavobacteriales</taxon>
        <taxon>Flavobacteriaceae</taxon>
        <taxon>Flavobacterium</taxon>
    </lineage>
</organism>
<keyword evidence="3" id="KW-1185">Reference proteome</keyword>
<dbReference type="KEGG" id="fpal:HYN49_09080"/>
<dbReference type="EMBL" id="CP029187">
    <property type="protein sequence ID" value="AWI26035.1"/>
    <property type="molecule type" value="Genomic_DNA"/>
</dbReference>
<protein>
    <recommendedName>
        <fullName evidence="1">Lipocalin-like domain-containing protein</fullName>
    </recommendedName>
</protein>
<proteinExistence type="predicted"/>
<evidence type="ECO:0000313" key="2">
    <source>
        <dbReference type="EMBL" id="AWI26035.1"/>
    </source>
</evidence>
<name>A0A2S1SI22_9FLAO</name>
<evidence type="ECO:0000259" key="1">
    <source>
        <dbReference type="Pfam" id="PF13648"/>
    </source>
</evidence>
<feature type="domain" description="Lipocalin-like" evidence="1">
    <location>
        <begin position="53"/>
        <end position="144"/>
    </location>
</feature>
<dbReference type="Proteomes" id="UP000244937">
    <property type="component" value="Chromosome"/>
</dbReference>
<dbReference type="InterPro" id="IPR024311">
    <property type="entry name" value="Lipocalin-like"/>
</dbReference>
<accession>A0A2S1SI22</accession>
<gene>
    <name evidence="2" type="ORF">HYN49_09080</name>
</gene>